<keyword evidence="7" id="KW-1185">Reference proteome</keyword>
<dbReference type="InterPro" id="IPR006626">
    <property type="entry name" value="PbH1"/>
</dbReference>
<gene>
    <name evidence="6" type="ORF">EV385_5386</name>
</gene>
<dbReference type="Pfam" id="PF13229">
    <property type="entry name" value="Beta_helix"/>
    <property type="match status" value="2"/>
</dbReference>
<dbReference type="InterPro" id="IPR003959">
    <property type="entry name" value="ATPase_AAA_core"/>
</dbReference>
<name>A0A4Q7ZSK2_9ACTN</name>
<evidence type="ECO:0000313" key="7">
    <source>
        <dbReference type="Proteomes" id="UP000292564"/>
    </source>
</evidence>
<dbReference type="PANTHER" id="PTHR43392">
    <property type="entry name" value="AAA-TYPE ATPASE FAMILY PROTEIN / ANKYRIN REPEAT FAMILY PROTEIN"/>
    <property type="match status" value="1"/>
</dbReference>
<organism evidence="6 7">
    <name type="scientific">Krasilnikovia cinnamomea</name>
    <dbReference type="NCBI Taxonomy" id="349313"/>
    <lineage>
        <taxon>Bacteria</taxon>
        <taxon>Bacillati</taxon>
        <taxon>Actinomycetota</taxon>
        <taxon>Actinomycetes</taxon>
        <taxon>Micromonosporales</taxon>
        <taxon>Micromonosporaceae</taxon>
        <taxon>Krasilnikovia</taxon>
    </lineage>
</organism>
<protein>
    <submittedName>
        <fullName evidence="6">SpoVK/Ycf46/Vps4 family AAA+-type ATPase</fullName>
    </submittedName>
</protein>
<dbReference type="SUPFAM" id="SSF51126">
    <property type="entry name" value="Pectin lyase-like"/>
    <property type="match status" value="2"/>
</dbReference>
<dbReference type="PRINTS" id="PR00819">
    <property type="entry name" value="CBXCFQXSUPER"/>
</dbReference>
<proteinExistence type="inferred from homology"/>
<dbReference type="InterPro" id="IPR011050">
    <property type="entry name" value="Pectin_lyase_fold/virulence"/>
</dbReference>
<dbReference type="SMART" id="SM00382">
    <property type="entry name" value="AAA"/>
    <property type="match status" value="2"/>
</dbReference>
<dbReference type="OrthoDB" id="9806903at2"/>
<dbReference type="PANTHER" id="PTHR43392:SF2">
    <property type="entry name" value="AAA-TYPE ATPASE FAMILY PROTEIN _ ANKYRIN REPEAT FAMILY PROTEIN"/>
    <property type="match status" value="1"/>
</dbReference>
<dbReference type="InterPro" id="IPR041627">
    <property type="entry name" value="AAA_lid_6"/>
</dbReference>
<accession>A0A4Q7ZSK2</accession>
<evidence type="ECO:0000313" key="6">
    <source>
        <dbReference type="EMBL" id="RZU53459.1"/>
    </source>
</evidence>
<dbReference type="InterPro" id="IPR003593">
    <property type="entry name" value="AAA+_ATPase"/>
</dbReference>
<dbReference type="InterPro" id="IPR000641">
    <property type="entry name" value="CbxX/CfxQ"/>
</dbReference>
<dbReference type="SUPFAM" id="SSF52540">
    <property type="entry name" value="P-loop containing nucleoside triphosphate hydrolases"/>
    <property type="match status" value="2"/>
</dbReference>
<dbReference type="InterPro" id="IPR012334">
    <property type="entry name" value="Pectin_lyas_fold"/>
</dbReference>
<dbReference type="Pfam" id="PF00004">
    <property type="entry name" value="AAA"/>
    <property type="match status" value="2"/>
</dbReference>
<dbReference type="InterPro" id="IPR039448">
    <property type="entry name" value="Beta_helix"/>
</dbReference>
<dbReference type="AlphaFoldDB" id="A0A4Q7ZSK2"/>
<reference evidence="6 7" key="1">
    <citation type="submission" date="2019-02" db="EMBL/GenBank/DDBJ databases">
        <title>Sequencing the genomes of 1000 actinobacteria strains.</title>
        <authorList>
            <person name="Klenk H.-P."/>
        </authorList>
    </citation>
    <scope>NUCLEOTIDE SEQUENCE [LARGE SCALE GENOMIC DNA]</scope>
    <source>
        <strain evidence="6 7">DSM 45162</strain>
    </source>
</reference>
<evidence type="ECO:0000256" key="3">
    <source>
        <dbReference type="ARBA" id="ARBA00022840"/>
    </source>
</evidence>
<dbReference type="GO" id="GO:0005524">
    <property type="term" value="F:ATP binding"/>
    <property type="evidence" value="ECO:0007669"/>
    <property type="project" value="UniProtKB-KW"/>
</dbReference>
<feature type="domain" description="AAA+ ATPase" evidence="5">
    <location>
        <begin position="481"/>
        <end position="621"/>
    </location>
</feature>
<feature type="domain" description="AAA+ ATPase" evidence="5">
    <location>
        <begin position="763"/>
        <end position="904"/>
    </location>
</feature>
<dbReference type="Gene3D" id="3.40.50.300">
    <property type="entry name" value="P-loop containing nucleotide triphosphate hydrolases"/>
    <property type="match status" value="2"/>
</dbReference>
<feature type="region of interest" description="Disordered" evidence="4">
    <location>
        <begin position="387"/>
        <end position="430"/>
    </location>
</feature>
<dbReference type="RefSeq" id="WP_130511944.1">
    <property type="nucleotide sequence ID" value="NZ_SHKY01000001.1"/>
</dbReference>
<evidence type="ECO:0000256" key="1">
    <source>
        <dbReference type="ARBA" id="ARBA00010378"/>
    </source>
</evidence>
<dbReference type="Proteomes" id="UP000292564">
    <property type="component" value="Unassembled WGS sequence"/>
</dbReference>
<dbReference type="CDD" id="cd00009">
    <property type="entry name" value="AAA"/>
    <property type="match status" value="1"/>
</dbReference>
<dbReference type="InterPro" id="IPR050773">
    <property type="entry name" value="CbxX/CfxQ_RuBisCO_ESX"/>
</dbReference>
<dbReference type="FunFam" id="3.40.50.300:FF:000216">
    <property type="entry name" value="Type VII secretion ATPase EccA"/>
    <property type="match status" value="2"/>
</dbReference>
<dbReference type="GO" id="GO:0016887">
    <property type="term" value="F:ATP hydrolysis activity"/>
    <property type="evidence" value="ECO:0007669"/>
    <property type="project" value="InterPro"/>
</dbReference>
<keyword evidence="3" id="KW-0067">ATP-binding</keyword>
<keyword evidence="2" id="KW-0547">Nucleotide-binding</keyword>
<dbReference type="Pfam" id="PF17866">
    <property type="entry name" value="AAA_lid_6"/>
    <property type="match status" value="2"/>
</dbReference>
<sequence>MNRRVLTVSATEPDCHRSINAALALAQPGSVISVLPGTYAETLTLAVPCTIASEQGPGTVVVTAEDGAAVLLHAESATLSGLTLTSTDPHAATVDVVSGRLRVDDCEVRARSAAAVYLRGGTALAMSRCQVSNPTGAGIIAVENATGSIEETTISRIGTSAVVLRSGADPTLRDCTIDGVGGNAVCGTEHARGTVERCTITRVQGPAIALEKHSATEIRQTSITDTADAGILVTSDAQPVIEDCQITGTAGAGLQVSEGAHPQLAGCRISRAGSGGSAVLIGVRGRGSLRRCRVTDGAGTGVRVGPDAEVALEDCRVHGHEGDGVLIERDGAAWVTGCEVYANRGDGIRVDSVRPTTVKGCAVHDNGGAGVRQGADDAELSVVDVDSRANGAPDTHRDATEPAAGNRRQPTAPSDGEPPQAAPHPSGVSRAPSVAAAVDVLLDELNSLVGLAGVKQDVSMLVNLQLLAQRRQQAGLPSPPMSRHLVFAGPPGTGKTTIARLYARILQALGTLRKGHVVEVSRADLVAQIVGGTAIKTTEKFEAALGGVLFIDEAYTLSADSGGGADFGQEAIDTIVKLMEDHRDDIVVIAAGYSHEMRAFLASNPGLASRFTKSIEFENYAVDELVTIVETFCRQHRYTLDYGTGQALTDLFSRIPRDANFGNGRTARKVFEEMVGRQAQRLARIEVASAPELTRLLPEDVGAVPAGGIRAGGTNQRPDLEQLRARLDAMVGLDGVKREVTDIVNLLATARRRAAAGLPVPSLSRHVIFAGAPGTGKTTVARLYGQLLAALGVLASGQLVEVSRADLVAEYVGQTAARTRDAFDRARGGVLFIDEAYTLVPPDRGSGADFGREAVDTLVKLMEDHRDDVVVIAAGYTAEMAAFLDSNPGIGSRFSHTVHFADYTAEQLVTIVEQHAQAAGYELTLETKALLLRSFASAAPEQTSGNGRFARKVLDAMITRQAGRVCQILHPTREELSALLPGDFVTPAR</sequence>
<dbReference type="Gene3D" id="1.10.8.60">
    <property type="match status" value="2"/>
</dbReference>
<comment type="caution">
    <text evidence="6">The sequence shown here is derived from an EMBL/GenBank/DDBJ whole genome shotgun (WGS) entry which is preliminary data.</text>
</comment>
<evidence type="ECO:0000256" key="4">
    <source>
        <dbReference type="SAM" id="MobiDB-lite"/>
    </source>
</evidence>
<evidence type="ECO:0000259" key="5">
    <source>
        <dbReference type="SMART" id="SM00382"/>
    </source>
</evidence>
<comment type="similarity">
    <text evidence="1">Belongs to the CbxX/CfxQ family.</text>
</comment>
<dbReference type="Gene3D" id="2.160.20.10">
    <property type="entry name" value="Single-stranded right-handed beta-helix, Pectin lyase-like"/>
    <property type="match status" value="2"/>
</dbReference>
<dbReference type="InterPro" id="IPR027417">
    <property type="entry name" value="P-loop_NTPase"/>
</dbReference>
<evidence type="ECO:0000256" key="2">
    <source>
        <dbReference type="ARBA" id="ARBA00022741"/>
    </source>
</evidence>
<dbReference type="SMART" id="SM00710">
    <property type="entry name" value="PbH1"/>
    <property type="match status" value="11"/>
</dbReference>
<dbReference type="EMBL" id="SHKY01000001">
    <property type="protein sequence ID" value="RZU53459.1"/>
    <property type="molecule type" value="Genomic_DNA"/>
</dbReference>